<name>A0ABT4GWQ0_PAEAL</name>
<dbReference type="EMBL" id="JAMDNP010000019">
    <property type="protein sequence ID" value="MCY9761138.1"/>
    <property type="molecule type" value="Genomic_DNA"/>
</dbReference>
<comment type="caution">
    <text evidence="2">The sequence shown here is derived from an EMBL/GenBank/DDBJ whole genome shotgun (WGS) entry which is preliminary data.</text>
</comment>
<accession>A0ABT4GWQ0</accession>
<feature type="chain" id="PRO_5047137078" evidence="1">
    <location>
        <begin position="25"/>
        <end position="245"/>
    </location>
</feature>
<organism evidence="2 3">
    <name type="scientific">Paenibacillus alvei</name>
    <name type="common">Bacillus alvei</name>
    <dbReference type="NCBI Taxonomy" id="44250"/>
    <lineage>
        <taxon>Bacteria</taxon>
        <taxon>Bacillati</taxon>
        <taxon>Bacillota</taxon>
        <taxon>Bacilli</taxon>
        <taxon>Bacillales</taxon>
        <taxon>Paenibacillaceae</taxon>
        <taxon>Paenibacillus</taxon>
    </lineage>
</organism>
<evidence type="ECO:0000256" key="1">
    <source>
        <dbReference type="SAM" id="SignalP"/>
    </source>
</evidence>
<reference evidence="2 3" key="1">
    <citation type="submission" date="2022-05" db="EMBL/GenBank/DDBJ databases">
        <title>Genome Sequencing of Bee-Associated Microbes.</title>
        <authorList>
            <person name="Dunlap C."/>
        </authorList>
    </citation>
    <scope>NUCLEOTIDE SEQUENCE [LARGE SCALE GENOMIC DNA]</scope>
    <source>
        <strain evidence="2 3">NRRL B-04010</strain>
    </source>
</reference>
<sequence length="245" mass="27163">MLQRIASIVIIFTLFLSTLPSAYADKETALQTSNNGCGCSTKLSKDSLEAVKQTTKLNHIQILSPVESLVFFEKHIKNNETFRTFTSKQHVNIENTQEIKVIQTEKKGLINYTFSIPTSNKNTEISGKTNEQGKIEEMQYVKLEDVNIDDSENIKFRIIDLQDKTSEISLKELTSLKIEVANKFGLINDDEMSTADVNWKKLACSLTGSLACPTACLVFVELPPVMAACNIGCKGAWQAGLCSKA</sequence>
<dbReference type="RefSeq" id="WP_005543601.1">
    <property type="nucleotide sequence ID" value="NZ_JAMDLX010000050.1"/>
</dbReference>
<proteinExistence type="predicted"/>
<protein>
    <submittedName>
        <fullName evidence="2">Uncharacterized protein</fullName>
    </submittedName>
</protein>
<gene>
    <name evidence="2" type="ORF">M5X12_11190</name>
</gene>
<evidence type="ECO:0000313" key="3">
    <source>
        <dbReference type="Proteomes" id="UP001527181"/>
    </source>
</evidence>
<evidence type="ECO:0000313" key="2">
    <source>
        <dbReference type="EMBL" id="MCY9761138.1"/>
    </source>
</evidence>
<keyword evidence="3" id="KW-1185">Reference proteome</keyword>
<feature type="signal peptide" evidence="1">
    <location>
        <begin position="1"/>
        <end position="24"/>
    </location>
</feature>
<dbReference type="GeneID" id="94487706"/>
<dbReference type="Proteomes" id="UP001527181">
    <property type="component" value="Unassembled WGS sequence"/>
</dbReference>
<keyword evidence="1" id="KW-0732">Signal</keyword>